<evidence type="ECO:0000256" key="1">
    <source>
        <dbReference type="SAM" id="SignalP"/>
    </source>
</evidence>
<feature type="chain" id="PRO_5045619972" description="Secreted protein" evidence="1">
    <location>
        <begin position="33"/>
        <end position="132"/>
    </location>
</feature>
<accession>A0ABX8EH00</accession>
<keyword evidence="1" id="KW-0732">Signal</keyword>
<protein>
    <recommendedName>
        <fullName evidence="4">Secreted protein</fullName>
    </recommendedName>
</protein>
<evidence type="ECO:0000313" key="3">
    <source>
        <dbReference type="Proteomes" id="UP000679307"/>
    </source>
</evidence>
<dbReference type="Proteomes" id="UP000679307">
    <property type="component" value="Chromosome"/>
</dbReference>
<name>A0ABX8EH00_9ACTN</name>
<keyword evidence="3" id="KW-1185">Reference proteome</keyword>
<feature type="signal peptide" evidence="1">
    <location>
        <begin position="1"/>
        <end position="32"/>
    </location>
</feature>
<reference evidence="2 3" key="1">
    <citation type="submission" date="2021-05" db="EMBL/GenBank/DDBJ databases">
        <title>Complete genome of Nocardioides aquaticus KCTC 9944T isolated from meromictic and hypersaline Ekho Lake, Antarctica.</title>
        <authorList>
            <person name="Hwang K."/>
            <person name="Kim K.M."/>
            <person name="Choe H."/>
        </authorList>
    </citation>
    <scope>NUCLEOTIDE SEQUENCE [LARGE SCALE GENOMIC DNA]</scope>
    <source>
        <strain evidence="2 3">KCTC 9944</strain>
    </source>
</reference>
<gene>
    <name evidence="2" type="ORF">ENKNEFLB_02173</name>
</gene>
<organism evidence="2 3">
    <name type="scientific">Nocardioides aquaticus</name>
    <dbReference type="NCBI Taxonomy" id="160826"/>
    <lineage>
        <taxon>Bacteria</taxon>
        <taxon>Bacillati</taxon>
        <taxon>Actinomycetota</taxon>
        <taxon>Actinomycetes</taxon>
        <taxon>Propionibacteriales</taxon>
        <taxon>Nocardioidaceae</taxon>
        <taxon>Nocardioides</taxon>
    </lineage>
</organism>
<dbReference type="EMBL" id="CP075371">
    <property type="protein sequence ID" value="QVT79783.1"/>
    <property type="molecule type" value="Genomic_DNA"/>
</dbReference>
<dbReference type="RefSeq" id="WP_214059188.1">
    <property type="nucleotide sequence ID" value="NZ_BAAAHS010000014.1"/>
</dbReference>
<sequence>MNTTTTRRAAAAALLAGTTTLGLLSATAPANASDDRVERTGQCSGSARWDLKVKTDDGGLEVEGEVDSNVNGQTWSWRIVHNGSVSARGTATTRGPSGSFSVERRITNLAGTDRVTFAASRNGQTCRGSIRF</sequence>
<evidence type="ECO:0000313" key="2">
    <source>
        <dbReference type="EMBL" id="QVT79783.1"/>
    </source>
</evidence>
<proteinExistence type="predicted"/>
<dbReference type="InterPro" id="IPR006311">
    <property type="entry name" value="TAT_signal"/>
</dbReference>
<dbReference type="PROSITE" id="PS51318">
    <property type="entry name" value="TAT"/>
    <property type="match status" value="1"/>
</dbReference>
<evidence type="ECO:0008006" key="4">
    <source>
        <dbReference type="Google" id="ProtNLM"/>
    </source>
</evidence>